<dbReference type="EMBL" id="AGEC02000024">
    <property type="protein sequence ID" value="EHO09115.2"/>
    <property type="molecule type" value="Genomic_DNA"/>
</dbReference>
<keyword evidence="1" id="KW-0732">Signal</keyword>
<proteinExistence type="predicted"/>
<name>A0ABN0E9M3_9FLAO</name>
<organism evidence="2 3">
    <name type="scientific">Myroides odoratimimus CCUG 10230</name>
    <dbReference type="NCBI Taxonomy" id="883150"/>
    <lineage>
        <taxon>Bacteria</taxon>
        <taxon>Pseudomonadati</taxon>
        <taxon>Bacteroidota</taxon>
        <taxon>Flavobacteriia</taxon>
        <taxon>Flavobacteriales</taxon>
        <taxon>Flavobacteriaceae</taxon>
        <taxon>Myroides</taxon>
    </lineage>
</organism>
<evidence type="ECO:0000313" key="2">
    <source>
        <dbReference type="EMBL" id="EHO09115.2"/>
    </source>
</evidence>
<dbReference type="RefSeq" id="WP_016361640.1">
    <property type="nucleotide sequence ID" value="NZ_KE161016.1"/>
</dbReference>
<feature type="signal peptide" evidence="1">
    <location>
        <begin position="1"/>
        <end position="19"/>
    </location>
</feature>
<protein>
    <submittedName>
        <fullName evidence="2">Uncharacterized protein</fullName>
    </submittedName>
</protein>
<reference evidence="2" key="1">
    <citation type="submission" date="2012-07" db="EMBL/GenBank/DDBJ databases">
        <title>The Genome Sequence of Myroides odoratimimus CCUG 10230.</title>
        <authorList>
            <consortium name="The Broad Institute Genome Sequencing Platform"/>
            <person name="Earl A."/>
            <person name="Ward D."/>
            <person name="Feldgarden M."/>
            <person name="Gevers D."/>
            <person name="Huys G."/>
            <person name="Walker B."/>
            <person name="Young S.K."/>
            <person name="Zeng Q."/>
            <person name="Gargeya S."/>
            <person name="Fitzgerald M."/>
            <person name="Haas B."/>
            <person name="Abouelleil A."/>
            <person name="Alvarado L."/>
            <person name="Arachchi H.M."/>
            <person name="Berlin A.M."/>
            <person name="Chapman S.B."/>
            <person name="Goldberg J."/>
            <person name="Griggs A."/>
            <person name="Gujja S."/>
            <person name="Hansen M."/>
            <person name="Howarth C."/>
            <person name="Imamovic A."/>
            <person name="Larimer J."/>
            <person name="McCowen C."/>
            <person name="Montmayeur A."/>
            <person name="Murphy C."/>
            <person name="Neiman D."/>
            <person name="Pearson M."/>
            <person name="Priest M."/>
            <person name="Roberts A."/>
            <person name="Saif S."/>
            <person name="Shea T."/>
            <person name="Sisk P."/>
            <person name="Sykes S."/>
            <person name="Wortman J."/>
            <person name="Nusbaum C."/>
            <person name="Birren B."/>
        </authorList>
    </citation>
    <scope>NUCLEOTIDE SEQUENCE [LARGE SCALE GENOMIC DNA]</scope>
    <source>
        <strain evidence="2">CCUG 10230</strain>
    </source>
</reference>
<gene>
    <name evidence="2" type="ORF">HMPREF9712_01896</name>
</gene>
<comment type="caution">
    <text evidence="2">The sequence shown here is derived from an EMBL/GenBank/DDBJ whole genome shotgun (WGS) entry which is preliminary data.</text>
</comment>
<keyword evidence="3" id="KW-1185">Reference proteome</keyword>
<evidence type="ECO:0000313" key="3">
    <source>
        <dbReference type="Proteomes" id="UP000005402"/>
    </source>
</evidence>
<evidence type="ECO:0000256" key="1">
    <source>
        <dbReference type="SAM" id="SignalP"/>
    </source>
</evidence>
<sequence length="1712" mass="181941">MKKRLLPVALLLGTFATNAQVGIGTATPNKSAELLIESSNRGLLIPNVALTSATDRTTITNGNVQSLMVYATKISEKKDITPGYYYWDINKWVRLTADKDIPQIVVNNFQEIVNKDGDKVQNIIKNIVKNTEGNVIYEGDKFYTFTKDGDKVVKQEIKDKLTSIVYDEVTGDYIYYNENAVDRNGKIIGEGIRIKVKETVINKFGDIINNNTVQEHITNYLDGTHVGGNVYYDGDKLTYVTKGGETKEVSINQVITANESKTAIISVNKKQYYVSEEYLVANKGVVPTTVDAANLPKGIYAIDVVGGVVNNLEEIVNNGPVTVDGRTFKTVNDYITYLTESKGGFTKIVYDQSTGDVIFQEWDETTQKYVNVDNSKFNTIVKGNETLTTLIDKGDGTLEYTDEKGKTVSFDSNKTTVETQNGVYTFKDGKGGVITAIDTNAKAIGYDNTDSGLSSKDVQSAIDEIVKSLGSGADVSIKDNNNGSFSVVSKDGTVLGTVNKAGLIDNTNGTYTFTNGNGKDVTIDVPQSVINQFDKIINGGPITVNGNTYTTVEEYLKDFVEKNETVTTLKNNNNGTYTYTSENGTETIIDIPSSVVKQFETIVKQPVTVDGRTFTNVDEYIKYVTETKGGFTKIVYNKEGDVVFQEWNETKKEWVNVDNSKFSTIVKENETVTTLVKNVDGTYTYYNEKQIGADGLPLTGETGVTIDPKEVSVALNTTKNVYEFKNSKGDVVGEIDANAGGIVYNDNSTQLGATNVQGAIEKLLEKITTVEGTSGDLVVSGGLEFIAKTTGVKALLADANIQVANKGISTEKLDDKAVTNEKLGEKSVSADKMTSFTSENGTTNPVAEGQIPVADGKGGVAYKEISGETLKGKALTSGSISVFGGEKALLDGTVIEVLGGEKDGQVLITKTKEIVVGKNADGTDKKETHKVTEWVDPKEFVSGTVNAKNGITVVNNATDGSSEFKLGGYLTEATVIDTKENTLAIANMDLVEKGKVLENNLVIADANGVLKQTSAKNLIEDVITDGKLEAKDLTSQSIIVKGGENSLLKDTNLEIKGGTSEGQVLVSTPELDANGQPVVDENGKGVYITKWVNADKVGVEVTNGIQKITGDDGTIKLGLGGTLTEPKTSITTTDKNVLAIEGLANIDKPVTAGNNLVIADANGVLKQTSAKNLIEDAVEAGNLEAKALTTDGVIVIGTDSTSTTVLADNSLLADVKLNIGKDKITADHIATGAVTSDEILDGTIKPEDMESAGKSKVLVTGADGQVQWIDQSTLNNKDTFTGNAPISIVEGSTNTTGGKDYVIQIADANGTTAGVTKQAEVDPTILFKDGVASVNVENIAKTQGKALTSGSISVFGGEKALLDGTVIEVLGGEKDGQVLVTKTKEIVVGKNADGTDKKETHKVTEWVDPKEFVSGTVTAKNGITVVNDKDGNSEFKLGGALTEPKTSITTTDKNVLAIEGLANVEKPVTAGNNLVIADKEGVLKQTSAKNLIEDAVEAGNLEAKTLKGVGITVTAGGVEGTDTSVASSLLKDVTLGIADKAITAGKLDAGTSTSDAPRVGIADKNGDVIYQDLETQVQNTQKTVVLENGTNTTVSSRVDVAKPNETIWKVDVANAVKTVTSATSLVAEDAIILVDANAATTDGIVITLPTASEENRGKKYTIKKLDKNEDGYVVIEGNVAGVESGKKLETGLPYSGWDLVSDGTQWQIVNKF</sequence>
<accession>A0ABN0E9M3</accession>
<dbReference type="Proteomes" id="UP000005402">
    <property type="component" value="Unassembled WGS sequence"/>
</dbReference>
<feature type="chain" id="PRO_5045355455" evidence="1">
    <location>
        <begin position="20"/>
        <end position="1712"/>
    </location>
</feature>